<organism evidence="4 5">
    <name type="scientific">Dactylosporangium darangshiense</name>
    <dbReference type="NCBI Taxonomy" id="579108"/>
    <lineage>
        <taxon>Bacteria</taxon>
        <taxon>Bacillati</taxon>
        <taxon>Actinomycetota</taxon>
        <taxon>Actinomycetes</taxon>
        <taxon>Micromonosporales</taxon>
        <taxon>Micromonosporaceae</taxon>
        <taxon>Dactylosporangium</taxon>
    </lineage>
</organism>
<dbReference type="PANTHER" id="PTHR32347:SF27">
    <property type="entry name" value="RND EFFLUX PUMP MEMBRANE FUSION PROTEIN BARREL-SANDWICH DOMAIN-CONTAINING PROTEIN"/>
    <property type="match status" value="1"/>
</dbReference>
<evidence type="ECO:0000313" key="4">
    <source>
        <dbReference type="EMBL" id="GAA4264073.1"/>
    </source>
</evidence>
<dbReference type="Gene3D" id="1.10.101.10">
    <property type="entry name" value="PGBD-like superfamily/PGBD"/>
    <property type="match status" value="1"/>
</dbReference>
<dbReference type="Pfam" id="PF01471">
    <property type="entry name" value="PG_binding_1"/>
    <property type="match status" value="1"/>
</dbReference>
<reference evidence="5" key="1">
    <citation type="journal article" date="2019" name="Int. J. Syst. Evol. Microbiol.">
        <title>The Global Catalogue of Microorganisms (GCM) 10K type strain sequencing project: providing services to taxonomists for standard genome sequencing and annotation.</title>
        <authorList>
            <consortium name="The Broad Institute Genomics Platform"/>
            <consortium name="The Broad Institute Genome Sequencing Center for Infectious Disease"/>
            <person name="Wu L."/>
            <person name="Ma J."/>
        </authorList>
    </citation>
    <scope>NUCLEOTIDE SEQUENCE [LARGE SCALE GENOMIC DNA]</scope>
    <source>
        <strain evidence="5">JCM 17441</strain>
    </source>
</reference>
<dbReference type="InterPro" id="IPR050465">
    <property type="entry name" value="UPF0194_transport"/>
</dbReference>
<protein>
    <submittedName>
        <fullName evidence="4">Peptidoglycan-binding protein</fullName>
    </submittedName>
</protein>
<dbReference type="SUPFAM" id="SSF47090">
    <property type="entry name" value="PGBD-like"/>
    <property type="match status" value="1"/>
</dbReference>
<evidence type="ECO:0000256" key="1">
    <source>
        <dbReference type="ARBA" id="ARBA00004196"/>
    </source>
</evidence>
<name>A0ABP8DW42_9ACTN</name>
<dbReference type="InterPro" id="IPR036365">
    <property type="entry name" value="PGBD-like_sf"/>
</dbReference>
<dbReference type="Gene3D" id="2.40.420.20">
    <property type="match status" value="1"/>
</dbReference>
<dbReference type="EMBL" id="BAABAT010000093">
    <property type="protein sequence ID" value="GAA4264073.1"/>
    <property type="molecule type" value="Genomic_DNA"/>
</dbReference>
<dbReference type="RefSeq" id="WP_345144412.1">
    <property type="nucleotide sequence ID" value="NZ_BAABAT010000093.1"/>
</dbReference>
<comment type="subcellular location">
    <subcellularLocation>
        <location evidence="1">Cell envelope</location>
    </subcellularLocation>
</comment>
<accession>A0ABP8DW42</accession>
<evidence type="ECO:0000259" key="3">
    <source>
        <dbReference type="Pfam" id="PF01471"/>
    </source>
</evidence>
<dbReference type="PANTHER" id="PTHR32347">
    <property type="entry name" value="EFFLUX SYSTEM COMPONENT YKNX-RELATED"/>
    <property type="match status" value="1"/>
</dbReference>
<keyword evidence="5" id="KW-1185">Reference proteome</keyword>
<gene>
    <name evidence="4" type="ORF">GCM10022255_114360</name>
</gene>
<sequence>MTNRAERRRRRGGRAVAVAAAVVVAAGTVTAAAIGFGGSGGDTPAATNLPPATAQVTRQTMLDTDDVSGHLGYSAQTTLAGRIEGVVTKVPLAGDVIDRGKPIYRVDNQPIVLMFGDVAAYRALGPGVTGQDVRQLEDNLKALGYGSFGTGNAFTATTANAVKRWQKDQGLPQTGQVELGRIVFAPGEIRIDSIAVGVNQTTGGGEEVLQYTGTGRQVTAQLEVSQQRLAREGVNVQIQMPDGKTVAGRVERVYTVVEEPQDSGAQPQTLINAVISLSDPTAAAGVQAAVVTVVFTADERKDVLTVPIAALVALAEGGYGVEVVDGDTTHYIKVQTGLFAHGRVEISGDGLHEGMTVGMPG</sequence>
<evidence type="ECO:0000313" key="5">
    <source>
        <dbReference type="Proteomes" id="UP001500620"/>
    </source>
</evidence>
<dbReference type="InterPro" id="IPR002477">
    <property type="entry name" value="Peptidoglycan-bd-like"/>
</dbReference>
<comment type="caution">
    <text evidence="4">The sequence shown here is derived from an EMBL/GenBank/DDBJ whole genome shotgun (WGS) entry which is preliminary data.</text>
</comment>
<dbReference type="Proteomes" id="UP001500620">
    <property type="component" value="Unassembled WGS sequence"/>
</dbReference>
<feature type="domain" description="Peptidoglycan binding-like" evidence="3">
    <location>
        <begin position="129"/>
        <end position="177"/>
    </location>
</feature>
<proteinExistence type="predicted"/>
<dbReference type="InterPro" id="IPR036366">
    <property type="entry name" value="PGBDSf"/>
</dbReference>
<keyword evidence="2" id="KW-0175">Coiled coil</keyword>
<evidence type="ECO:0000256" key="2">
    <source>
        <dbReference type="ARBA" id="ARBA00023054"/>
    </source>
</evidence>